<evidence type="ECO:0000313" key="1">
    <source>
        <dbReference type="EMBL" id="MBO1265079.1"/>
    </source>
</evidence>
<proteinExistence type="predicted"/>
<protein>
    <submittedName>
        <fullName evidence="1">SEC-C domain-containing protein</fullName>
    </submittedName>
</protein>
<evidence type="ECO:0000313" key="2">
    <source>
        <dbReference type="Proteomes" id="UP000664218"/>
    </source>
</evidence>
<dbReference type="PANTHER" id="PTHR33747">
    <property type="entry name" value="UPF0225 PROTEIN SCO1677"/>
    <property type="match status" value="1"/>
</dbReference>
<gene>
    <name evidence="1" type="ORF">J3A84_08580</name>
</gene>
<dbReference type="Pfam" id="PF02810">
    <property type="entry name" value="SEC-C"/>
    <property type="match status" value="1"/>
</dbReference>
<dbReference type="Proteomes" id="UP000664218">
    <property type="component" value="Unassembled WGS sequence"/>
</dbReference>
<accession>A0A939KH43</accession>
<dbReference type="AlphaFoldDB" id="A0A939KH43"/>
<keyword evidence="2" id="KW-1185">Reference proteome</keyword>
<sequence length="454" mass="51985">MVHNSYIKCRVCNSITRVRLQVGWLEQHPIVIACGKCGVSLSGKVDIGQMQPGLKFEFENADILNNDEKPDFIVECSGEFPTNKQNAEEQSIANITTPFMTNVSRMSDDGYNKFTKSVQTFIRTAGRWKDFKRIIDLAQNGNREYLLQEIRKVFPENIMPCRNEFEIMRAIHMVEVHGFLSPLRGDLLEDLSFSSDILKLNNIELTKLIDYLNNHDGYGLVDLQALIYKVLDGFIKNYQSLIPAFSIQFYQEAAIIDYDVEGSSTSDFDSVKQFYLDAYEALGNLMILPVALDNIKYRGNFESVQPINEKIKNLDGFIAASKGTRYHYCNSDEIYVDKLNLQVNSKLRNAIGHNDVEYNTITQQITYIPNPKDRSKQLTKYLLEFENEAIHLIQAIIVISEYLYRLREIELMIKGHIPIIPHEPNKTSKKIGRNDPCPCGSGKKFKKCCLGNQE</sequence>
<reference evidence="1" key="1">
    <citation type="submission" date="2021-03" db="EMBL/GenBank/DDBJ databases">
        <title>Proteiniclasticum marinus sp. nov., isolated from tidal flat sediment.</title>
        <authorList>
            <person name="Namirimu T."/>
            <person name="Yang J.-A."/>
            <person name="Yang S.-H."/>
            <person name="Kim Y.-J."/>
            <person name="Kwon K.K."/>
        </authorList>
    </citation>
    <scope>NUCLEOTIDE SEQUENCE</scope>
    <source>
        <strain evidence="1">SCR006</strain>
    </source>
</reference>
<dbReference type="SUPFAM" id="SSF103642">
    <property type="entry name" value="Sec-C motif"/>
    <property type="match status" value="1"/>
</dbReference>
<dbReference type="EMBL" id="JAFNJU010000006">
    <property type="protein sequence ID" value="MBO1265079.1"/>
    <property type="molecule type" value="Genomic_DNA"/>
</dbReference>
<dbReference type="PANTHER" id="PTHR33747:SF9">
    <property type="entry name" value="METAL-BINDING PROTEIN"/>
    <property type="match status" value="1"/>
</dbReference>
<dbReference type="Gene3D" id="3.10.450.50">
    <property type="match status" value="1"/>
</dbReference>
<name>A0A939KH43_9CLOT</name>
<comment type="caution">
    <text evidence="1">The sequence shown here is derived from an EMBL/GenBank/DDBJ whole genome shotgun (WGS) entry which is preliminary data.</text>
</comment>
<organism evidence="1 2">
    <name type="scientific">Proteiniclasticum aestuarii</name>
    <dbReference type="NCBI Taxonomy" id="2817862"/>
    <lineage>
        <taxon>Bacteria</taxon>
        <taxon>Bacillati</taxon>
        <taxon>Bacillota</taxon>
        <taxon>Clostridia</taxon>
        <taxon>Eubacteriales</taxon>
        <taxon>Clostridiaceae</taxon>
        <taxon>Proteiniclasticum</taxon>
    </lineage>
</organism>
<dbReference type="InterPro" id="IPR004027">
    <property type="entry name" value="SEC_C_motif"/>
</dbReference>
<dbReference type="RefSeq" id="WP_207599608.1">
    <property type="nucleotide sequence ID" value="NZ_JAFNJU010000006.1"/>
</dbReference>